<organism evidence="2 3">
    <name type="scientific">Bosea lathyri</name>
    <dbReference type="NCBI Taxonomy" id="1036778"/>
    <lineage>
        <taxon>Bacteria</taxon>
        <taxon>Pseudomonadati</taxon>
        <taxon>Pseudomonadota</taxon>
        <taxon>Alphaproteobacteria</taxon>
        <taxon>Hyphomicrobiales</taxon>
        <taxon>Boseaceae</taxon>
        <taxon>Bosea</taxon>
    </lineage>
</organism>
<feature type="compositionally biased region" description="Basic and acidic residues" evidence="1">
    <location>
        <begin position="1006"/>
        <end position="1021"/>
    </location>
</feature>
<name>A0A1H6BWH1_9HYPH</name>
<accession>A0A1H6BWH1</accession>
<dbReference type="Proteomes" id="UP000236743">
    <property type="component" value="Unassembled WGS sequence"/>
</dbReference>
<dbReference type="EMBL" id="FNUY01000008">
    <property type="protein sequence ID" value="SEG65048.1"/>
    <property type="molecule type" value="Genomic_DNA"/>
</dbReference>
<proteinExistence type="predicted"/>
<dbReference type="RefSeq" id="WP_103874106.1">
    <property type="nucleotide sequence ID" value="NZ_FNUY01000008.1"/>
</dbReference>
<gene>
    <name evidence="2" type="ORF">SAMN04488115_108147</name>
</gene>
<evidence type="ECO:0000256" key="1">
    <source>
        <dbReference type="SAM" id="MobiDB-lite"/>
    </source>
</evidence>
<keyword evidence="3" id="KW-1185">Reference proteome</keyword>
<reference evidence="2 3" key="1">
    <citation type="submission" date="2016-10" db="EMBL/GenBank/DDBJ databases">
        <authorList>
            <person name="de Groot N.N."/>
        </authorList>
    </citation>
    <scope>NUCLEOTIDE SEQUENCE [LARGE SCALE GENOMIC DNA]</scope>
    <source>
        <strain evidence="2 3">DSM 26656</strain>
    </source>
</reference>
<evidence type="ECO:0000313" key="3">
    <source>
        <dbReference type="Proteomes" id="UP000236743"/>
    </source>
</evidence>
<dbReference type="OrthoDB" id="8432530at2"/>
<feature type="region of interest" description="Disordered" evidence="1">
    <location>
        <begin position="1002"/>
        <end position="1021"/>
    </location>
</feature>
<feature type="region of interest" description="Disordered" evidence="1">
    <location>
        <begin position="738"/>
        <end position="757"/>
    </location>
</feature>
<evidence type="ECO:0000313" key="2">
    <source>
        <dbReference type="EMBL" id="SEG65048.1"/>
    </source>
</evidence>
<sequence>MAEAELFDGTVLEFPDGTSPEVIARVAKAQTAERRSRVGSPAADAVTPKAQTPGLIEQGVNAARAVLPGARVPEEVKPRSVMDAILDTAGGAVTQFGRGARRGLASLAGAPVDIVNNAPRVLNLLPGVDNVGPITPHPIGGSESIDRAMGGFGLIPEAPAPRNAIERVAGRIGQEVGANALPVAGVVGIGNAMGRQAARRMAVAPPTIAPPSSIPGAQVVQQQFNNLTNAGKSLTGSALEAGAVAPRAVAVREGAYAGAAGTGAGVVNELAGNPQSGDNFWSDFIGSMTGVGALSTAGAVAGPVKRIAGTVLGRPSMTSDTVGEEVANRIINNSTQAGEQFANTGTVDTTPLVTQLRRPSPVEEAIPGYRANIGDRTQDPQIATFAFNQDARMPGAANERRVGNEVAVDSRMTGLDPGGDAAQFRAALEANRTQQLGQVDEAARAAEAAAAEASQAVQPGMRDATARGASMREALADRYAQEQQGVREAYAPVNEATVQVDAAPLADRFGAVTEGLPINDRQRFLPSEANVPAQLVEPAVPPSASPILDVSGQPFVRPGTPATGEVPLREITSLRSGLTDDIRAAKSTPGQAQKARVANQFRDEVDQFVEGNVPPELRDQFDAARAARRDVADRFERPGTGIAETLKPREGGGYALDDSAVTQRFTPTDQGRVNDFQSVMREVGSDPRARNAIADEIMSDVNARGLTDRPDQLRKYLGERNIVLEAFPELRDKMVGAATAREGASTARTTADETTRRLTTPSRSAQANYLQHGDEAVVNAVRGVTAGPRPREAARELVDAAGGSPEVLRNARSALWEVVKQQKLSAPGITGNDRWSGRKLKAMFDDPKTNAVAEELWRDNPGDLEDIKKVFTALDGADGSMRARAAGSSGTAQALTGKLDPSLTATGIASRARSVERGQLSPTIAGVDLLSTYLRNKSKQIQARAIDTLTSSAVNNPGLAADLLEKFNPIEYAAKRRMISQKYGVRATQLLNLLDDAQAPDDEVGDAIRRPLEVDVKKRPN</sequence>
<protein>
    <submittedName>
        <fullName evidence="2">Uncharacterized protein</fullName>
    </submittedName>
</protein>
<dbReference type="AlphaFoldDB" id="A0A1H6BWH1"/>